<keyword evidence="3" id="KW-1185">Reference proteome</keyword>
<evidence type="ECO:0000313" key="3">
    <source>
        <dbReference type="Proteomes" id="UP000282311"/>
    </source>
</evidence>
<dbReference type="InterPro" id="IPR016181">
    <property type="entry name" value="Acyl_CoA_acyltransferase"/>
</dbReference>
<dbReference type="AlphaFoldDB" id="A0A3B0CFB9"/>
<gene>
    <name evidence="2" type="ORF">D7M11_13845</name>
</gene>
<protein>
    <submittedName>
        <fullName evidence="2">N-acetyltransferase</fullName>
    </submittedName>
</protein>
<dbReference type="SUPFAM" id="SSF55729">
    <property type="entry name" value="Acyl-CoA N-acyltransferases (Nat)"/>
    <property type="match status" value="1"/>
</dbReference>
<sequence length="268" mass="30115">MAILPSETLIQALESSESAYMADRMTAIRNRPGNPEGVEMERFGSALCLYSKSMPWPAFNTVKGLTSADIDFVDPILDFYRARGRKAQVEIVPSRADRQLLERLSSRGLYQSGFHTSLYADPAAFHEDERQHVTVRELREDQFHTYATIHCRGTGLADNGITPVAENNKVLFHRPGWTFFIAYVEEEPAATAVMFSQDGIASFTFAATLPQFRGQGLHGGLLARRLLEAKRQHCRLAVSQCSLLSQSHRNMERAGMRIGYVKATWTEQ</sequence>
<proteinExistence type="predicted"/>
<name>A0A3B0CFB9_9BACL</name>
<evidence type="ECO:0000313" key="2">
    <source>
        <dbReference type="EMBL" id="RKN84313.1"/>
    </source>
</evidence>
<dbReference type="GO" id="GO:0016747">
    <property type="term" value="F:acyltransferase activity, transferring groups other than amino-acyl groups"/>
    <property type="evidence" value="ECO:0007669"/>
    <property type="project" value="InterPro"/>
</dbReference>
<reference evidence="2 3" key="1">
    <citation type="journal article" date="2007" name="Int. J. Syst. Evol. Microbiol.">
        <title>Paenibacillus ginsengarvi sp. nov., isolated from soil from ginseng cultivation.</title>
        <authorList>
            <person name="Yoon M.H."/>
            <person name="Ten L.N."/>
            <person name="Im W.T."/>
        </authorList>
    </citation>
    <scope>NUCLEOTIDE SEQUENCE [LARGE SCALE GENOMIC DNA]</scope>
    <source>
        <strain evidence="2 3">KCTC 13059</strain>
    </source>
</reference>
<dbReference type="InterPro" id="IPR000182">
    <property type="entry name" value="GNAT_dom"/>
</dbReference>
<feature type="domain" description="N-acetyltransferase" evidence="1">
    <location>
        <begin position="133"/>
        <end position="268"/>
    </location>
</feature>
<keyword evidence="2" id="KW-0808">Transferase</keyword>
<dbReference type="EMBL" id="RBAH01000009">
    <property type="protein sequence ID" value="RKN84313.1"/>
    <property type="molecule type" value="Genomic_DNA"/>
</dbReference>
<evidence type="ECO:0000259" key="1">
    <source>
        <dbReference type="PROSITE" id="PS51186"/>
    </source>
</evidence>
<dbReference type="Proteomes" id="UP000282311">
    <property type="component" value="Unassembled WGS sequence"/>
</dbReference>
<dbReference type="OrthoDB" id="2350893at2"/>
<dbReference type="CDD" id="cd04301">
    <property type="entry name" value="NAT_SF"/>
    <property type="match status" value="1"/>
</dbReference>
<organism evidence="2 3">
    <name type="scientific">Paenibacillus ginsengarvi</name>
    <dbReference type="NCBI Taxonomy" id="400777"/>
    <lineage>
        <taxon>Bacteria</taxon>
        <taxon>Bacillati</taxon>
        <taxon>Bacillota</taxon>
        <taxon>Bacilli</taxon>
        <taxon>Bacillales</taxon>
        <taxon>Paenibacillaceae</taxon>
        <taxon>Paenibacillus</taxon>
    </lineage>
</organism>
<comment type="caution">
    <text evidence="2">The sequence shown here is derived from an EMBL/GenBank/DDBJ whole genome shotgun (WGS) entry which is preliminary data.</text>
</comment>
<dbReference type="PROSITE" id="PS51186">
    <property type="entry name" value="GNAT"/>
    <property type="match status" value="1"/>
</dbReference>
<dbReference type="Gene3D" id="3.40.630.30">
    <property type="match status" value="1"/>
</dbReference>
<accession>A0A3B0CFB9</accession>